<reference evidence="1 2" key="1">
    <citation type="journal article" date="2019" name="Emerg. Microbes Infect.">
        <title>Comprehensive subspecies identification of 175 nontuberculous mycobacteria species based on 7547 genomic profiles.</title>
        <authorList>
            <person name="Matsumoto Y."/>
            <person name="Kinjo T."/>
            <person name="Motooka D."/>
            <person name="Nabeya D."/>
            <person name="Jung N."/>
            <person name="Uechi K."/>
            <person name="Horii T."/>
            <person name="Iida T."/>
            <person name="Fujita J."/>
            <person name="Nakamura S."/>
        </authorList>
    </citation>
    <scope>NUCLEOTIDE SEQUENCE [LARGE SCALE GENOMIC DNA]</scope>
    <source>
        <strain evidence="1 2">JCM 13392</strain>
    </source>
</reference>
<dbReference type="AlphaFoldDB" id="A0A7I9WHL3"/>
<dbReference type="Proteomes" id="UP000465241">
    <property type="component" value="Unassembled WGS sequence"/>
</dbReference>
<dbReference type="SUPFAM" id="SSF109854">
    <property type="entry name" value="DinB/YfiT-like putative metalloenzymes"/>
    <property type="match status" value="1"/>
</dbReference>
<gene>
    <name evidence="1" type="ORF">MMUR_08920</name>
</gene>
<evidence type="ECO:0000313" key="1">
    <source>
        <dbReference type="EMBL" id="GFG56756.1"/>
    </source>
</evidence>
<comment type="caution">
    <text evidence="1">The sequence shown here is derived from an EMBL/GenBank/DDBJ whole genome shotgun (WGS) entry which is preliminary data.</text>
</comment>
<keyword evidence="2" id="KW-1185">Reference proteome</keyword>
<proteinExistence type="predicted"/>
<dbReference type="Gene3D" id="1.20.120.450">
    <property type="entry name" value="dinb family like domain"/>
    <property type="match status" value="1"/>
</dbReference>
<dbReference type="InterPro" id="IPR034660">
    <property type="entry name" value="DinB/YfiT-like"/>
</dbReference>
<dbReference type="EMBL" id="BLKT01000003">
    <property type="protein sequence ID" value="GFG56756.1"/>
    <property type="molecule type" value="Genomic_DNA"/>
</dbReference>
<protein>
    <recommendedName>
        <fullName evidence="3">Mini-circle protein</fullName>
    </recommendedName>
</protein>
<sequence>MAFSGAHVTMIGMTRVDTRPPRTGDSEKDVLTGFLDYLRQCVVEKVRGVPEPAVREPGVASGTNLLGLLKHLTHVERFLFLGEQAADWPATFHAAPEETVDDLIAAYQQAVREVNRVIADCGDLASPAARPGRTRVTMRWALTHMVEETARHAGHLDILRELVDGSTGR</sequence>
<accession>A0A7I9WHL3</accession>
<name>A0A7I9WHL3_9MYCO</name>
<organism evidence="1 2">
    <name type="scientific">Mycolicibacterium murale</name>
    <dbReference type="NCBI Taxonomy" id="182220"/>
    <lineage>
        <taxon>Bacteria</taxon>
        <taxon>Bacillati</taxon>
        <taxon>Actinomycetota</taxon>
        <taxon>Actinomycetes</taxon>
        <taxon>Mycobacteriales</taxon>
        <taxon>Mycobacteriaceae</taxon>
        <taxon>Mycolicibacterium</taxon>
    </lineage>
</organism>
<dbReference type="Pfam" id="PF04978">
    <property type="entry name" value="MST"/>
    <property type="match status" value="1"/>
</dbReference>
<dbReference type="InterPro" id="IPR007061">
    <property type="entry name" value="MST-like"/>
</dbReference>
<evidence type="ECO:0000313" key="2">
    <source>
        <dbReference type="Proteomes" id="UP000465241"/>
    </source>
</evidence>
<evidence type="ECO:0008006" key="3">
    <source>
        <dbReference type="Google" id="ProtNLM"/>
    </source>
</evidence>